<feature type="transmembrane region" description="Helical" evidence="1">
    <location>
        <begin position="122"/>
        <end position="143"/>
    </location>
</feature>
<protein>
    <submittedName>
        <fullName evidence="2">Uncharacterized protein</fullName>
    </submittedName>
</protein>
<evidence type="ECO:0000313" key="3">
    <source>
        <dbReference type="Proteomes" id="UP000238413"/>
    </source>
</evidence>
<reference evidence="2 3" key="1">
    <citation type="submission" date="2018-02" db="EMBL/GenBank/DDBJ databases">
        <title>Complete genome sequence of Streptomyces dengpaensis, the producer of angucyclines.</title>
        <authorList>
            <person name="Yumei L."/>
        </authorList>
    </citation>
    <scope>NUCLEOTIDE SEQUENCE [LARGE SCALE GENOMIC DNA]</scope>
    <source>
        <strain evidence="2 3">XZHG99</strain>
    </source>
</reference>
<dbReference type="EMBL" id="CP026652">
    <property type="protein sequence ID" value="AVH55975.1"/>
    <property type="molecule type" value="Genomic_DNA"/>
</dbReference>
<keyword evidence="3" id="KW-1185">Reference proteome</keyword>
<gene>
    <name evidence="2" type="ORF">C4B68_09550</name>
</gene>
<sequence>MTSSNPSGIAPHTTARGRRGLPVWQAAVGSAVVAMTVNLIILFVADGAGASLTIELNGRADDIIAGGVVFASVVPTALGVTVAALAARWKPVLLRVAQIVAGALAVLTALGPLTSDTDGGTAAALTVMHLMVGVATVAGIEAVRRARS</sequence>
<feature type="transmembrane region" description="Helical" evidence="1">
    <location>
        <begin position="92"/>
        <end position="110"/>
    </location>
</feature>
<evidence type="ECO:0000256" key="1">
    <source>
        <dbReference type="SAM" id="Phobius"/>
    </source>
</evidence>
<dbReference type="InterPro" id="IPR045713">
    <property type="entry name" value="DUF6069"/>
</dbReference>
<feature type="transmembrane region" description="Helical" evidence="1">
    <location>
        <begin position="21"/>
        <end position="43"/>
    </location>
</feature>
<dbReference type="Proteomes" id="UP000238413">
    <property type="component" value="Chromosome"/>
</dbReference>
<keyword evidence="1" id="KW-0472">Membrane</keyword>
<keyword evidence="1" id="KW-0812">Transmembrane</keyword>
<feature type="transmembrane region" description="Helical" evidence="1">
    <location>
        <begin position="63"/>
        <end position="85"/>
    </location>
</feature>
<accession>A0ABM6SMT6</accession>
<dbReference type="RefSeq" id="WP_099498949.1">
    <property type="nucleotide sequence ID" value="NZ_CP026652.1"/>
</dbReference>
<dbReference type="Pfam" id="PF19545">
    <property type="entry name" value="DUF6069"/>
    <property type="match status" value="1"/>
</dbReference>
<organism evidence="2 3">
    <name type="scientific">Streptomyces dengpaensis</name>
    <dbReference type="NCBI Taxonomy" id="2049881"/>
    <lineage>
        <taxon>Bacteria</taxon>
        <taxon>Bacillati</taxon>
        <taxon>Actinomycetota</taxon>
        <taxon>Actinomycetes</taxon>
        <taxon>Kitasatosporales</taxon>
        <taxon>Streptomycetaceae</taxon>
        <taxon>Streptomyces</taxon>
    </lineage>
</organism>
<proteinExistence type="predicted"/>
<evidence type="ECO:0000313" key="2">
    <source>
        <dbReference type="EMBL" id="AVH55975.1"/>
    </source>
</evidence>
<keyword evidence="1" id="KW-1133">Transmembrane helix</keyword>
<name>A0ABM6SMT6_9ACTN</name>